<reference evidence="3 4" key="1">
    <citation type="submission" date="2014-02" db="EMBL/GenBank/DDBJ databases">
        <title>The Genome Sequence of Trichophyton rubrum (morphotype soudanense) CBS 452.61.</title>
        <authorList>
            <consortium name="The Broad Institute Genomics Platform"/>
            <person name="Cuomo C.A."/>
            <person name="White T.C."/>
            <person name="Graser Y."/>
            <person name="Martinez-Rossi N."/>
            <person name="Heitman J."/>
            <person name="Young S.K."/>
            <person name="Zeng Q."/>
            <person name="Gargeya S."/>
            <person name="Abouelleil A."/>
            <person name="Alvarado L."/>
            <person name="Chapman S.B."/>
            <person name="Gainer-Dewar J."/>
            <person name="Goldberg J."/>
            <person name="Griggs A."/>
            <person name="Gujja S."/>
            <person name="Hansen M."/>
            <person name="Howarth C."/>
            <person name="Imamovic A."/>
            <person name="Larimer J."/>
            <person name="Martinez D."/>
            <person name="Murphy C."/>
            <person name="Pearson M.D."/>
            <person name="Persinoti G."/>
            <person name="Poon T."/>
            <person name="Priest M."/>
            <person name="Roberts A.D."/>
            <person name="Saif S."/>
            <person name="Shea T.D."/>
            <person name="Sykes S.N."/>
            <person name="Wortman J."/>
            <person name="Nusbaum C."/>
            <person name="Birren B."/>
        </authorList>
    </citation>
    <scope>NUCLEOTIDE SEQUENCE [LARGE SCALE GENOMIC DNA]</scope>
    <source>
        <strain evidence="3 4">CBS 452.61</strain>
    </source>
</reference>
<keyword evidence="2" id="KW-0472">Membrane</keyword>
<keyword evidence="4" id="KW-1185">Reference proteome</keyword>
<feature type="compositionally biased region" description="Basic residues" evidence="1">
    <location>
        <begin position="43"/>
        <end position="60"/>
    </location>
</feature>
<dbReference type="Proteomes" id="UP000023623">
    <property type="component" value="Unassembled WGS sequence"/>
</dbReference>
<feature type="transmembrane region" description="Helical" evidence="2">
    <location>
        <begin position="122"/>
        <end position="145"/>
    </location>
</feature>
<dbReference type="EMBL" id="KK208920">
    <property type="protein sequence ID" value="EZF70120.1"/>
    <property type="molecule type" value="Genomic_DNA"/>
</dbReference>
<evidence type="ECO:0000313" key="3">
    <source>
        <dbReference type="EMBL" id="EZF70120.1"/>
    </source>
</evidence>
<proteinExistence type="predicted"/>
<dbReference type="HOGENOM" id="CLU_1769432_0_0_1"/>
<evidence type="ECO:0000256" key="1">
    <source>
        <dbReference type="SAM" id="MobiDB-lite"/>
    </source>
</evidence>
<keyword evidence="2" id="KW-1133">Transmembrane helix</keyword>
<keyword evidence="2" id="KW-0812">Transmembrane</keyword>
<evidence type="ECO:0000313" key="4">
    <source>
        <dbReference type="Proteomes" id="UP000023623"/>
    </source>
</evidence>
<dbReference type="AlphaFoldDB" id="A0A022XHC9"/>
<name>A0A022XHC9_TRISD</name>
<feature type="compositionally biased region" description="Polar residues" evidence="1">
    <location>
        <begin position="15"/>
        <end position="40"/>
    </location>
</feature>
<protein>
    <submittedName>
        <fullName evidence="3">Uncharacterized protein</fullName>
    </submittedName>
</protein>
<feature type="transmembrane region" description="Helical" evidence="2">
    <location>
        <begin position="92"/>
        <end position="110"/>
    </location>
</feature>
<organism evidence="3 4">
    <name type="scientific">Trichophyton soudanense CBS 452.61</name>
    <dbReference type="NCBI Taxonomy" id="1215331"/>
    <lineage>
        <taxon>Eukaryota</taxon>
        <taxon>Fungi</taxon>
        <taxon>Dikarya</taxon>
        <taxon>Ascomycota</taxon>
        <taxon>Pezizomycotina</taxon>
        <taxon>Eurotiomycetes</taxon>
        <taxon>Eurotiomycetidae</taxon>
        <taxon>Onygenales</taxon>
        <taxon>Arthrodermataceae</taxon>
        <taxon>Trichophyton</taxon>
    </lineage>
</organism>
<sequence length="147" mass="16659">MRCRPGKQQEERPNKYQSTRRTTVLSESEINYNDDSSSSRAGKEKKRKRRKEEKKKKRKATGGATAMSFSRSSVLSSLSRQRLTPSLRLSRLVSRLVVWSGRFVSFAVHLEILTLSLTSAPLLPSISSCPPPPLLLLLLLLLFFLQL</sequence>
<evidence type="ECO:0000256" key="2">
    <source>
        <dbReference type="SAM" id="Phobius"/>
    </source>
</evidence>
<gene>
    <name evidence="3" type="ORF">H105_07639</name>
</gene>
<accession>A0A022XHC9</accession>
<feature type="compositionally biased region" description="Low complexity" evidence="1">
    <location>
        <begin position="68"/>
        <end position="79"/>
    </location>
</feature>
<feature type="region of interest" description="Disordered" evidence="1">
    <location>
        <begin position="1"/>
        <end position="79"/>
    </location>
</feature>